<dbReference type="InterPro" id="IPR027463">
    <property type="entry name" value="AcrB_DN_DC_subdom"/>
</dbReference>
<dbReference type="InterPro" id="IPR001036">
    <property type="entry name" value="Acrflvin-R"/>
</dbReference>
<accession>A0A5C5WM20</accession>
<evidence type="ECO:0000313" key="9">
    <source>
        <dbReference type="EMBL" id="TWT50832.1"/>
    </source>
</evidence>
<gene>
    <name evidence="9" type="primary">czcA_2</name>
    <name evidence="9" type="ORF">Pla22_35750</name>
</gene>
<evidence type="ECO:0000256" key="3">
    <source>
        <dbReference type="ARBA" id="ARBA00022448"/>
    </source>
</evidence>
<dbReference type="SUPFAM" id="SSF82693">
    <property type="entry name" value="Multidrug efflux transporter AcrB pore domain, PN1, PN2, PC1 and PC2 subdomains"/>
    <property type="match status" value="3"/>
</dbReference>
<dbReference type="Gene3D" id="3.30.70.1430">
    <property type="entry name" value="Multidrug efflux transporter AcrB pore domain"/>
    <property type="match status" value="2"/>
</dbReference>
<name>A0A5C5WM20_9BACT</name>
<evidence type="ECO:0000256" key="1">
    <source>
        <dbReference type="ARBA" id="ARBA00004651"/>
    </source>
</evidence>
<protein>
    <submittedName>
        <fullName evidence="9">Cobalt-zinc-cadmium resistance protein CzcA</fullName>
    </submittedName>
</protein>
<organism evidence="9 10">
    <name type="scientific">Rubripirellula amarantea</name>
    <dbReference type="NCBI Taxonomy" id="2527999"/>
    <lineage>
        <taxon>Bacteria</taxon>
        <taxon>Pseudomonadati</taxon>
        <taxon>Planctomycetota</taxon>
        <taxon>Planctomycetia</taxon>
        <taxon>Pirellulales</taxon>
        <taxon>Pirellulaceae</taxon>
        <taxon>Rubripirellula</taxon>
    </lineage>
</organism>
<dbReference type="PRINTS" id="PR00702">
    <property type="entry name" value="ACRIFLAVINRP"/>
</dbReference>
<proteinExistence type="inferred from homology"/>
<feature type="transmembrane region" description="Helical" evidence="8">
    <location>
        <begin position="1017"/>
        <end position="1047"/>
    </location>
</feature>
<dbReference type="SUPFAM" id="SSF82866">
    <property type="entry name" value="Multidrug efflux transporter AcrB transmembrane domain"/>
    <property type="match status" value="2"/>
</dbReference>
<dbReference type="PANTHER" id="PTHR32063">
    <property type="match status" value="1"/>
</dbReference>
<comment type="caution">
    <text evidence="9">The sequence shown here is derived from an EMBL/GenBank/DDBJ whole genome shotgun (WGS) entry which is preliminary data.</text>
</comment>
<keyword evidence="6 8" id="KW-1133">Transmembrane helix</keyword>
<dbReference type="Gene3D" id="3.30.70.1440">
    <property type="entry name" value="Multidrug efflux transporter AcrB pore domain"/>
    <property type="match status" value="1"/>
</dbReference>
<feature type="transmembrane region" description="Helical" evidence="8">
    <location>
        <begin position="467"/>
        <end position="485"/>
    </location>
</feature>
<keyword evidence="7 8" id="KW-0472">Membrane</keyword>
<evidence type="ECO:0000256" key="5">
    <source>
        <dbReference type="ARBA" id="ARBA00022692"/>
    </source>
</evidence>
<dbReference type="GO" id="GO:0008324">
    <property type="term" value="F:monoatomic cation transmembrane transporter activity"/>
    <property type="evidence" value="ECO:0007669"/>
    <property type="project" value="InterPro"/>
</dbReference>
<dbReference type="PANTHER" id="PTHR32063:SF4">
    <property type="entry name" value="SLR6043 PROTEIN"/>
    <property type="match status" value="1"/>
</dbReference>
<dbReference type="Gene3D" id="3.30.70.1320">
    <property type="entry name" value="Multidrug efflux transporter AcrB pore domain like"/>
    <property type="match status" value="1"/>
</dbReference>
<feature type="transmembrane region" description="Helical" evidence="8">
    <location>
        <begin position="497"/>
        <end position="522"/>
    </location>
</feature>
<dbReference type="GO" id="GO:0042910">
    <property type="term" value="F:xenobiotic transmembrane transporter activity"/>
    <property type="evidence" value="ECO:0007669"/>
    <property type="project" value="TreeGrafter"/>
</dbReference>
<dbReference type="RefSeq" id="WP_146515989.1">
    <property type="nucleotide sequence ID" value="NZ_SJPI01000002.1"/>
</dbReference>
<evidence type="ECO:0000256" key="2">
    <source>
        <dbReference type="ARBA" id="ARBA00010942"/>
    </source>
</evidence>
<dbReference type="Proteomes" id="UP000316598">
    <property type="component" value="Unassembled WGS sequence"/>
</dbReference>
<dbReference type="SUPFAM" id="SSF82714">
    <property type="entry name" value="Multidrug efflux transporter AcrB TolC docking domain, DN and DC subdomains"/>
    <property type="match status" value="2"/>
</dbReference>
<keyword evidence="5 8" id="KW-0812">Transmembrane</keyword>
<evidence type="ECO:0000256" key="8">
    <source>
        <dbReference type="SAM" id="Phobius"/>
    </source>
</evidence>
<dbReference type="Pfam" id="PF00873">
    <property type="entry name" value="ACR_tran"/>
    <property type="match status" value="1"/>
</dbReference>
<dbReference type="NCBIfam" id="TIGR00914">
    <property type="entry name" value="2A0601"/>
    <property type="match status" value="1"/>
</dbReference>
<comment type="subcellular location">
    <subcellularLocation>
        <location evidence="1">Cell membrane</location>
        <topology evidence="1">Multi-pass membrane protein</topology>
    </subcellularLocation>
</comment>
<sequence>MLNAVIRFALQQRLLVIAIALFLVAYGTWQTLVMPIDVFPDLNRPRVVIMTEAPGMAPEEVESLITFPIETTMNGASGVEAVRSSSGVGMSVIYVEFEYGTDVYTDRQIVAERMQMVQDRLPQGITPQLAPISSIMGQVLMLGMWNESPDADPMELRTTADWVVRQRLLTIPGVSQVFTMGGERKQFQVLVDPDAMLRYGVTLAEVELAVTKSNENGTGGYLDRQGPNELLVRSLGRIESIDDLQSVPVKIRAGRSVLLSQVAHVVEGAQVKRGDSSAFVRVDEGETLGTDAQSQNISSMWMGGPAVVLTINKQPGADTRAVTNRVMQAIEDLKPSLPPGMQISTVYSQKSFIDRAIANVAEALRDGGILVVVVLFLFLMNLRTTFITLTAIPLSLVMTSIVFAIFGLSINTMTLGGIAVAMGELVDDAIVDVENIFRRLKENRSQGNPLNPLVVVYRASTEVRRSIVFGTMIVILVFLPLFALGGMEGKLFAPLGVAYIVSILSSLVVSLTVTPVLSYWLLGLNKSTGHESDGFLLRGLKRIADKVIRFSLAFPRFNLGVTLAMVAIAAVVVSRLEKDFLPPFNEGTIQLNVVLPPGTSLSASNAIARTVEKSLQEIDDVQRFARRTGRAELDEHAEGVNMSELIIELDPDSPRSREEQLAEIRESMSHIPGVVTAVEQPIAHLISHMLSGVKAQVGIKIYGDDLNLLRRRAEQVKAVMETIPGVTDALLEPQVIIPQLRVELDRNMLTQYGMTTASVNEYIETAMNGKVVSEVLDGMRTFDLVVRMKDEYREDIEELKRLSIQLPEGGTLPLSALARIYESGGPNVVNRENVQRRTVIQCNVADRGVVDVVTDIQTAIQPIVDDLPPGYFVEFGGQFQSQKSASRVILVLFVVSMTGVFLVLFTLFRSVNLAFQVMAALPMAFIGSVVALVVTGQTLTIAAMVGFISLAGIASRNGILLLQHYLHLVEHEGEQFTPTMIIRAGLERLAPVLMTALTSGIGLVPLVLSAGEAGKEILYPVATVILGGLISSTALDFFVHPALFWLFGMKSAARVVNESNNEVELTEVGHTAEARPAIDV</sequence>
<reference evidence="9 10" key="1">
    <citation type="submission" date="2019-02" db="EMBL/GenBank/DDBJ databases">
        <title>Deep-cultivation of Planctomycetes and their phenomic and genomic characterization uncovers novel biology.</title>
        <authorList>
            <person name="Wiegand S."/>
            <person name="Jogler M."/>
            <person name="Boedeker C."/>
            <person name="Pinto D."/>
            <person name="Vollmers J."/>
            <person name="Rivas-Marin E."/>
            <person name="Kohn T."/>
            <person name="Peeters S.H."/>
            <person name="Heuer A."/>
            <person name="Rast P."/>
            <person name="Oberbeckmann S."/>
            <person name="Bunk B."/>
            <person name="Jeske O."/>
            <person name="Meyerdierks A."/>
            <person name="Storesund J.E."/>
            <person name="Kallscheuer N."/>
            <person name="Luecker S."/>
            <person name="Lage O.M."/>
            <person name="Pohl T."/>
            <person name="Merkel B.J."/>
            <person name="Hornburger P."/>
            <person name="Mueller R.-W."/>
            <person name="Bruemmer F."/>
            <person name="Labrenz M."/>
            <person name="Spormann A.M."/>
            <person name="Op Den Camp H."/>
            <person name="Overmann J."/>
            <person name="Amann R."/>
            <person name="Jetten M.S.M."/>
            <person name="Mascher T."/>
            <person name="Medema M.H."/>
            <person name="Devos D.P."/>
            <person name="Kaster A.-K."/>
            <person name="Ovreas L."/>
            <person name="Rohde M."/>
            <person name="Galperin M.Y."/>
            <person name="Jogler C."/>
        </authorList>
    </citation>
    <scope>NUCLEOTIDE SEQUENCE [LARGE SCALE GENOMIC DNA]</scope>
    <source>
        <strain evidence="9 10">Pla22</strain>
    </source>
</reference>
<comment type="similarity">
    <text evidence="2">Belongs to the resistance-nodulation-cell division (RND) (TC 2.A.6) family.</text>
</comment>
<feature type="transmembrane region" description="Helical" evidence="8">
    <location>
        <begin position="989"/>
        <end position="1011"/>
    </location>
</feature>
<feature type="transmembrane region" description="Helical" evidence="8">
    <location>
        <begin position="888"/>
        <end position="908"/>
    </location>
</feature>
<dbReference type="EMBL" id="SJPI01000002">
    <property type="protein sequence ID" value="TWT50832.1"/>
    <property type="molecule type" value="Genomic_DNA"/>
</dbReference>
<evidence type="ECO:0000313" key="10">
    <source>
        <dbReference type="Proteomes" id="UP000316598"/>
    </source>
</evidence>
<dbReference type="AlphaFoldDB" id="A0A5C5WM20"/>
<dbReference type="OrthoDB" id="219750at2"/>
<dbReference type="Gene3D" id="3.30.2090.10">
    <property type="entry name" value="Multidrug efflux transporter AcrB TolC docking domain, DN and DC subdomains"/>
    <property type="match status" value="2"/>
</dbReference>
<evidence type="ECO:0000256" key="4">
    <source>
        <dbReference type="ARBA" id="ARBA00022475"/>
    </source>
</evidence>
<keyword evidence="4" id="KW-1003">Cell membrane</keyword>
<dbReference type="Gene3D" id="1.20.1640.10">
    <property type="entry name" value="Multidrug efflux transporter AcrB transmembrane domain"/>
    <property type="match status" value="2"/>
</dbReference>
<keyword evidence="3" id="KW-0813">Transport</keyword>
<dbReference type="InterPro" id="IPR004763">
    <property type="entry name" value="CusA-like"/>
</dbReference>
<feature type="transmembrane region" description="Helical" evidence="8">
    <location>
        <begin position="389"/>
        <end position="410"/>
    </location>
</feature>
<evidence type="ECO:0000256" key="6">
    <source>
        <dbReference type="ARBA" id="ARBA00022989"/>
    </source>
</evidence>
<feature type="transmembrane region" description="Helical" evidence="8">
    <location>
        <begin position="920"/>
        <end position="953"/>
    </location>
</feature>
<dbReference type="GO" id="GO:0005886">
    <property type="term" value="C:plasma membrane"/>
    <property type="evidence" value="ECO:0007669"/>
    <property type="project" value="UniProtKB-SubCell"/>
</dbReference>
<evidence type="ECO:0000256" key="7">
    <source>
        <dbReference type="ARBA" id="ARBA00023136"/>
    </source>
</evidence>
<keyword evidence="10" id="KW-1185">Reference proteome</keyword>
<feature type="transmembrane region" description="Helical" evidence="8">
    <location>
        <begin position="557"/>
        <end position="576"/>
    </location>
</feature>